<evidence type="ECO:0000256" key="1">
    <source>
        <dbReference type="ARBA" id="ARBA00001974"/>
    </source>
</evidence>
<dbReference type="Pfam" id="PF01266">
    <property type="entry name" value="DAO"/>
    <property type="match status" value="1"/>
</dbReference>
<dbReference type="PANTHER" id="PTHR10961:SF7">
    <property type="entry name" value="FAD DEPENDENT OXIDOREDUCTASE DOMAIN-CONTAINING PROTEIN"/>
    <property type="match status" value="1"/>
</dbReference>
<comment type="cofactor">
    <cofactor evidence="1">
        <name>FAD</name>
        <dbReference type="ChEBI" id="CHEBI:57692"/>
    </cofactor>
</comment>
<evidence type="ECO:0000256" key="2">
    <source>
        <dbReference type="ARBA" id="ARBA00022630"/>
    </source>
</evidence>
<organism evidence="6 7">
    <name type="scientific">Paeniglutamicibacter gangotriensis</name>
    <dbReference type="NCBI Taxonomy" id="254787"/>
    <lineage>
        <taxon>Bacteria</taxon>
        <taxon>Bacillati</taxon>
        <taxon>Actinomycetota</taxon>
        <taxon>Actinomycetes</taxon>
        <taxon>Micrococcales</taxon>
        <taxon>Micrococcaceae</taxon>
        <taxon>Paeniglutamicibacter</taxon>
    </lineage>
</organism>
<dbReference type="EMBL" id="VOBL01000032">
    <property type="protein sequence ID" value="KAA0973228.1"/>
    <property type="molecule type" value="Genomic_DNA"/>
</dbReference>
<protein>
    <submittedName>
        <fullName evidence="6">FAD-dependent oxidoreductase</fullName>
    </submittedName>
</protein>
<dbReference type="GO" id="GO:0050660">
    <property type="term" value="F:flavin adenine dinucleotide binding"/>
    <property type="evidence" value="ECO:0007669"/>
    <property type="project" value="InterPro"/>
</dbReference>
<dbReference type="Gene3D" id="3.50.50.60">
    <property type="entry name" value="FAD/NAD(P)-binding domain"/>
    <property type="match status" value="1"/>
</dbReference>
<dbReference type="SUPFAM" id="SSF51905">
    <property type="entry name" value="FAD/NAD(P)-binding domain"/>
    <property type="match status" value="1"/>
</dbReference>
<dbReference type="InterPro" id="IPR036188">
    <property type="entry name" value="FAD/NAD-bd_sf"/>
</dbReference>
<dbReference type="RefSeq" id="WP_149620963.1">
    <property type="nucleotide sequence ID" value="NZ_VOBL01000032.1"/>
</dbReference>
<dbReference type="OrthoDB" id="9806257at2"/>
<feature type="domain" description="FAD dependent oxidoreductase" evidence="5">
    <location>
        <begin position="6"/>
        <end position="359"/>
    </location>
</feature>
<reference evidence="6 7" key="1">
    <citation type="submission" date="2019-07" db="EMBL/GenBank/DDBJ databases">
        <title>Analysis of the biochemical properties, biological activity and biotechnological potential of siderophores and biosurfactants produced by Antarctic psychrotolerant bacteria.</title>
        <authorList>
            <person name="Styczynski M."/>
            <person name="Krucon T."/>
            <person name="Decewicz P."/>
            <person name="Dziewit L."/>
        </authorList>
    </citation>
    <scope>NUCLEOTIDE SEQUENCE [LARGE SCALE GENOMIC DNA]</scope>
    <source>
        <strain evidence="6 7">ANT_H27</strain>
    </source>
</reference>
<dbReference type="AlphaFoldDB" id="A0A5B0E3J9"/>
<dbReference type="InterPro" id="IPR006076">
    <property type="entry name" value="FAD-dep_OxRdtase"/>
</dbReference>
<sequence>MVALLDTVVVGGGAMGSATAWALATRGREVTLLEQFAPAHTFGASHGSTRNLNLGYFDPVYVAMLAESLELWERLGSQSGQAQVTRTGIVNHGAPEEQGRVLAALSAAGIRAEEVSAAAAAERWNGIHFATSALHMPDGGQLNPDLALPGFQRVAAEHGADIRHGVRVVELKILGDHQVRLVLESAAGTETVEARTVVLTAGAWTGELLPGSVRLPAMRVTQEQPLHFARRDESSVWPGFNHTLVPGSVGFENAYAPVYGMLTPGEGIKAGWHGTGALTHPDKRSFTSEPKQLRALQDYARVWLPGVDADAYTEISCTYTNTPDEDFILDRMGPIVVGAGFSGHGFKFTPAIGQILADLADGSGPAPTKFSAGRTITGSVSSPAFTRNPDDTF</sequence>
<proteinExistence type="predicted"/>
<name>A0A5B0E3J9_9MICC</name>
<dbReference type="InterPro" id="IPR045170">
    <property type="entry name" value="MTOX"/>
</dbReference>
<dbReference type="Gene3D" id="3.30.9.10">
    <property type="entry name" value="D-Amino Acid Oxidase, subunit A, domain 2"/>
    <property type="match status" value="1"/>
</dbReference>
<accession>A0A5B0E3J9</accession>
<evidence type="ECO:0000256" key="3">
    <source>
        <dbReference type="ARBA" id="ARBA00022827"/>
    </source>
</evidence>
<evidence type="ECO:0000313" key="6">
    <source>
        <dbReference type="EMBL" id="KAA0973228.1"/>
    </source>
</evidence>
<dbReference type="SUPFAM" id="SSF54373">
    <property type="entry name" value="FAD-linked reductases, C-terminal domain"/>
    <property type="match status" value="1"/>
</dbReference>
<gene>
    <name evidence="6" type="ORF">FQ154_19180</name>
</gene>
<evidence type="ECO:0000259" key="5">
    <source>
        <dbReference type="Pfam" id="PF01266"/>
    </source>
</evidence>
<dbReference type="PANTHER" id="PTHR10961">
    <property type="entry name" value="PEROXISOMAL SARCOSINE OXIDASE"/>
    <property type="match status" value="1"/>
</dbReference>
<keyword evidence="2" id="KW-0285">Flavoprotein</keyword>
<evidence type="ECO:0000256" key="4">
    <source>
        <dbReference type="ARBA" id="ARBA00023002"/>
    </source>
</evidence>
<evidence type="ECO:0000313" key="7">
    <source>
        <dbReference type="Proteomes" id="UP000323856"/>
    </source>
</evidence>
<dbReference type="GO" id="GO:0008115">
    <property type="term" value="F:sarcosine oxidase activity"/>
    <property type="evidence" value="ECO:0007669"/>
    <property type="project" value="TreeGrafter"/>
</dbReference>
<keyword evidence="4" id="KW-0560">Oxidoreductase</keyword>
<keyword evidence="3" id="KW-0274">FAD</keyword>
<dbReference type="Proteomes" id="UP000323856">
    <property type="component" value="Unassembled WGS sequence"/>
</dbReference>
<comment type="caution">
    <text evidence="6">The sequence shown here is derived from an EMBL/GenBank/DDBJ whole genome shotgun (WGS) entry which is preliminary data.</text>
</comment>